<feature type="non-terminal residue" evidence="1">
    <location>
        <position position="1"/>
    </location>
</feature>
<evidence type="ECO:0000313" key="1">
    <source>
        <dbReference type="EMBL" id="GAJ12740.1"/>
    </source>
</evidence>
<evidence type="ECO:0008006" key="2">
    <source>
        <dbReference type="Google" id="ProtNLM"/>
    </source>
</evidence>
<dbReference type="AlphaFoldDB" id="X1VSK7"/>
<sequence>LRVGLGTGTIRESGLGPAADRFLEIESELGSRAKFFGKAGFKGLKS</sequence>
<organism evidence="1">
    <name type="scientific">marine sediment metagenome</name>
    <dbReference type="NCBI Taxonomy" id="412755"/>
    <lineage>
        <taxon>unclassified sequences</taxon>
        <taxon>metagenomes</taxon>
        <taxon>ecological metagenomes</taxon>
    </lineage>
</organism>
<protein>
    <recommendedName>
        <fullName evidence="2">Phosphopyruvate hydratase</fullName>
    </recommendedName>
</protein>
<gene>
    <name evidence="1" type="ORF">S12H4_49512</name>
</gene>
<name>X1VSK7_9ZZZZ</name>
<reference evidence="1" key="1">
    <citation type="journal article" date="2014" name="Front. Microbiol.">
        <title>High frequency of phylogenetically diverse reductive dehalogenase-homologous genes in deep subseafloor sedimentary metagenomes.</title>
        <authorList>
            <person name="Kawai M."/>
            <person name="Futagami T."/>
            <person name="Toyoda A."/>
            <person name="Takaki Y."/>
            <person name="Nishi S."/>
            <person name="Hori S."/>
            <person name="Arai W."/>
            <person name="Tsubouchi T."/>
            <person name="Morono Y."/>
            <person name="Uchiyama I."/>
            <person name="Ito T."/>
            <person name="Fujiyama A."/>
            <person name="Inagaki F."/>
            <person name="Takami H."/>
        </authorList>
    </citation>
    <scope>NUCLEOTIDE SEQUENCE</scope>
    <source>
        <strain evidence="1">Expedition CK06-06</strain>
    </source>
</reference>
<comment type="caution">
    <text evidence="1">The sequence shown here is derived from an EMBL/GenBank/DDBJ whole genome shotgun (WGS) entry which is preliminary data.</text>
</comment>
<dbReference type="EMBL" id="BARW01031069">
    <property type="protein sequence ID" value="GAJ12740.1"/>
    <property type="molecule type" value="Genomic_DNA"/>
</dbReference>
<proteinExistence type="predicted"/>
<accession>X1VSK7</accession>